<dbReference type="InterPro" id="IPR032675">
    <property type="entry name" value="LRR_dom_sf"/>
</dbReference>
<reference evidence="4 5" key="1">
    <citation type="submission" date="2021-02" db="EMBL/GenBank/DDBJ databases">
        <authorList>
            <person name="Cea Torrescassana E."/>
        </authorList>
    </citation>
    <scope>NUCLEOTIDE SEQUENCE [LARGE SCALE GENOMIC DNA]</scope>
    <source>
        <strain evidence="4 5">CT364</strain>
    </source>
</reference>
<evidence type="ECO:0000313" key="5">
    <source>
        <dbReference type="Proteomes" id="UP000663686"/>
    </source>
</evidence>
<dbReference type="PROSITE" id="PS51450">
    <property type="entry name" value="LRR"/>
    <property type="match status" value="1"/>
</dbReference>
<dbReference type="Proteomes" id="UP000663686">
    <property type="component" value="Chromosome"/>
</dbReference>
<protein>
    <submittedName>
        <fullName evidence="4">Leucine-rich repeat domain-containing protein</fullName>
    </submittedName>
</protein>
<gene>
    <name evidence="4" type="ORF">JN757_02725</name>
</gene>
<evidence type="ECO:0000256" key="2">
    <source>
        <dbReference type="ARBA" id="ARBA00022737"/>
    </source>
</evidence>
<dbReference type="EMBL" id="CP069352">
    <property type="protein sequence ID" value="QRK84711.1"/>
    <property type="molecule type" value="Genomic_DNA"/>
</dbReference>
<keyword evidence="1" id="KW-0433">Leucine-rich repeat</keyword>
<dbReference type="Gene3D" id="3.80.10.10">
    <property type="entry name" value="Ribonuclease Inhibitor"/>
    <property type="match status" value="2"/>
</dbReference>
<evidence type="ECO:0000313" key="4">
    <source>
        <dbReference type="EMBL" id="QRK84711.1"/>
    </source>
</evidence>
<dbReference type="InterPro" id="IPR050216">
    <property type="entry name" value="LRR_domain-containing"/>
</dbReference>
<feature type="compositionally biased region" description="Basic residues" evidence="3">
    <location>
        <begin position="1088"/>
        <end position="1098"/>
    </location>
</feature>
<dbReference type="InterPro" id="IPR003591">
    <property type="entry name" value="Leu-rich_rpt_typical-subtyp"/>
</dbReference>
<keyword evidence="5" id="KW-1185">Reference proteome</keyword>
<dbReference type="InterPro" id="IPR001611">
    <property type="entry name" value="Leu-rich_rpt"/>
</dbReference>
<sequence length="1098" mass="120828">MPVKPPTGGSSHVRVDASTSPTRPADADIPLPGPSGLRDFGSGRSIDDPGLRAGTSSAVGAGATGATPTVVIHAAPVATRLLAPQPMLDDYVVNARALLPMANAEGLRVFNNRTYVEVAEGSFVLVAVDPTTGLHRARRPSELLPGPVMLRNADNGLWYQRTLVKPTTREQVRRYLPETTDLAADAFIARFGDKDVAEVELRRIEREAAYLERGYGGINEEMASGIRRLHKWQGEPGEHVYREGRLVGFKLDLDFGSLPNVFPHLEKFNSVVALTLGSGEVLHSHRLSALFPNLESLTVSGRPSMLFGGHSAARLKLEGSVVQDLAKLSHLRSLSLQNCNLPAEFSLAGMPELRALTLGNIQGGPDLNAVVNGLPGRLSLQVLDLNRNAALKVAPDVTGMTELRVLDLTQTGIEQLPPGLEADNGPLRLEVLRLGDNRLSKMPSLTGRTALQELDLSNTGLDRFPEGITSAIPGKVLNLSKNRITSIPESVEVRAGFNLMGNPITDLASHRRLVDARIKTGTDIWLGEMSFDRSPNAWLRHLPLEQLSENLKIWDSVDINFFGFAARQIAVDLARTPGFQVERPVLQQRVWRFFESYGKADPGVQARLRGILENEPSPLKKLERLEAEAGLPSEPSPARSVLRGDTGDVGRLLAAAESTTRAQVRQYFPEASDQQADHFRVHFSDKDAAEVELKRLQPGLVQLDQELSRWTNSYLYDGDKLGPTLRRLYTWQGEPDELVFQDKRPVGFKLSASVSRWPDRPSLSTQFNSIVSLELTGLAVPLPERFFSAFPNLESLKLIFGYGMFSADPGLGFTVEPGSVEVSGSLAQLRGLTLQRANLSPDFSVVGMTGLRVLDLEQNGIQQLRGLDADNGPLRLEVLKLSNNPLSVAPSVTRMTALQELDLSFAGLDKFPEGITNEIPGKILNLANNRITSIPESIEIRAGFNLLGNPITDPASLRRLIHARVTTGSDIWLGDVSNDRSANLWLRNVPPGKELTEKLQLWDSFGPRSSLMGAMRQLSRTPEFHVEYPLLQRRVWSFLKIYSERIPGELARLDNILTFEWSPGKMLDRLEAEIRENDSGRQNQPLHHLPKRPRTGLE</sequence>
<accession>A0ABX7GIB1</accession>
<dbReference type="PANTHER" id="PTHR48051:SF1">
    <property type="entry name" value="RAS SUPPRESSOR PROTEIN 1"/>
    <property type="match status" value="1"/>
</dbReference>
<dbReference type="PANTHER" id="PTHR48051">
    <property type="match status" value="1"/>
</dbReference>
<organism evidence="4 5">
    <name type="scientific">Pseudomonas granadensis</name>
    <dbReference type="NCBI Taxonomy" id="1421430"/>
    <lineage>
        <taxon>Bacteria</taxon>
        <taxon>Pseudomonadati</taxon>
        <taxon>Pseudomonadota</taxon>
        <taxon>Gammaproteobacteria</taxon>
        <taxon>Pseudomonadales</taxon>
        <taxon>Pseudomonadaceae</taxon>
        <taxon>Pseudomonas</taxon>
    </lineage>
</organism>
<dbReference type="SUPFAM" id="SSF52058">
    <property type="entry name" value="L domain-like"/>
    <property type="match status" value="1"/>
</dbReference>
<dbReference type="RefSeq" id="WP_203420369.1">
    <property type="nucleotide sequence ID" value="NZ_CP069352.1"/>
</dbReference>
<name>A0ABX7GIB1_9PSED</name>
<evidence type="ECO:0000256" key="1">
    <source>
        <dbReference type="ARBA" id="ARBA00022614"/>
    </source>
</evidence>
<evidence type="ECO:0000256" key="3">
    <source>
        <dbReference type="SAM" id="MobiDB-lite"/>
    </source>
</evidence>
<dbReference type="SMART" id="SM00365">
    <property type="entry name" value="LRR_SD22"/>
    <property type="match status" value="2"/>
</dbReference>
<dbReference type="SMART" id="SM00369">
    <property type="entry name" value="LRR_TYP"/>
    <property type="match status" value="7"/>
</dbReference>
<feature type="region of interest" description="Disordered" evidence="3">
    <location>
        <begin position="1"/>
        <end position="54"/>
    </location>
</feature>
<feature type="region of interest" description="Disordered" evidence="3">
    <location>
        <begin position="1076"/>
        <end position="1098"/>
    </location>
</feature>
<keyword evidence="2" id="KW-0677">Repeat</keyword>
<proteinExistence type="predicted"/>
<reference evidence="4 5" key="2">
    <citation type="submission" date="2021-03" db="EMBL/GenBank/DDBJ databases">
        <title>P. granadensis CT364 genome publication.</title>
        <authorList>
            <person name="Stach J."/>
            <person name="Montero-Calasanz Md.C."/>
        </authorList>
    </citation>
    <scope>NUCLEOTIDE SEQUENCE [LARGE SCALE GENOMIC DNA]</scope>
    <source>
        <strain evidence="4 5">CT364</strain>
    </source>
</reference>